<dbReference type="InterPro" id="IPR039763">
    <property type="entry name" value="ARMT1"/>
</dbReference>
<organism evidence="10 11">
    <name type="scientific">Microbispora hainanensis</name>
    <dbReference type="NCBI Taxonomy" id="568844"/>
    <lineage>
        <taxon>Bacteria</taxon>
        <taxon>Bacillati</taxon>
        <taxon>Actinomycetota</taxon>
        <taxon>Actinomycetes</taxon>
        <taxon>Streptosporangiales</taxon>
        <taxon>Streptosporangiaceae</taxon>
        <taxon>Microbispora</taxon>
    </lineage>
</organism>
<evidence type="ECO:0000259" key="9">
    <source>
        <dbReference type="Pfam" id="PF01937"/>
    </source>
</evidence>
<dbReference type="Pfam" id="PF01937">
    <property type="entry name" value="ARMT1-like_dom"/>
    <property type="match status" value="1"/>
</dbReference>
<evidence type="ECO:0000256" key="7">
    <source>
        <dbReference type="ARBA" id="ARBA00048809"/>
    </source>
</evidence>
<dbReference type="EMBL" id="VIRM01000080">
    <property type="protein sequence ID" value="TQS10951.1"/>
    <property type="molecule type" value="Genomic_DNA"/>
</dbReference>
<evidence type="ECO:0000256" key="5">
    <source>
        <dbReference type="ARBA" id="ARBA00022801"/>
    </source>
</evidence>
<feature type="non-terminal residue" evidence="10">
    <location>
        <position position="1"/>
    </location>
</feature>
<dbReference type="PANTHER" id="PTHR12260:SF6">
    <property type="entry name" value="DAMAGE-CONTROL PHOSPHATASE ARMT1"/>
    <property type="match status" value="1"/>
</dbReference>
<evidence type="ECO:0000256" key="6">
    <source>
        <dbReference type="ARBA" id="ARBA00023211"/>
    </source>
</evidence>
<keyword evidence="4" id="KW-0479">Metal-binding</keyword>
<dbReference type="Proteomes" id="UP000316541">
    <property type="component" value="Unassembled WGS sequence"/>
</dbReference>
<name>A0A544Y2H1_9ACTN</name>
<evidence type="ECO:0000256" key="1">
    <source>
        <dbReference type="ARBA" id="ARBA00001326"/>
    </source>
</evidence>
<evidence type="ECO:0000256" key="2">
    <source>
        <dbReference type="ARBA" id="ARBA00001936"/>
    </source>
</evidence>
<dbReference type="AlphaFoldDB" id="A0A544Y2H1"/>
<feature type="compositionally biased region" description="Gly residues" evidence="8">
    <location>
        <begin position="29"/>
        <end position="56"/>
    </location>
</feature>
<dbReference type="GO" id="GO:0032259">
    <property type="term" value="P:methylation"/>
    <property type="evidence" value="ECO:0007669"/>
    <property type="project" value="UniProtKB-KW"/>
</dbReference>
<gene>
    <name evidence="10" type="ORF">FLX08_37815</name>
</gene>
<evidence type="ECO:0000256" key="4">
    <source>
        <dbReference type="ARBA" id="ARBA00022723"/>
    </source>
</evidence>
<comment type="similarity">
    <text evidence="3">Belongs to the damage-control phosphatase family. Sugar phosphate phosphatase III subfamily.</text>
</comment>
<dbReference type="SUPFAM" id="SSF111321">
    <property type="entry name" value="AF1104-like"/>
    <property type="match status" value="1"/>
</dbReference>
<dbReference type="InterPro" id="IPR036075">
    <property type="entry name" value="ARMT-1-like_metal-bd_sf"/>
</dbReference>
<keyword evidence="5" id="KW-0378">Hydrolase</keyword>
<proteinExistence type="inferred from homology"/>
<dbReference type="GO" id="GO:0006974">
    <property type="term" value="P:DNA damage response"/>
    <property type="evidence" value="ECO:0007669"/>
    <property type="project" value="TreeGrafter"/>
</dbReference>
<dbReference type="GO" id="GO:0046872">
    <property type="term" value="F:metal ion binding"/>
    <property type="evidence" value="ECO:0007669"/>
    <property type="project" value="UniProtKB-KW"/>
</dbReference>
<keyword evidence="6" id="KW-0464">Manganese</keyword>
<comment type="catalytic activity">
    <reaction evidence="7">
        <text>beta-D-fructose 6-phosphate = dihydroxyacetone + D-glyceraldehyde 3-phosphate</text>
        <dbReference type="Rhea" id="RHEA:28002"/>
        <dbReference type="ChEBI" id="CHEBI:16016"/>
        <dbReference type="ChEBI" id="CHEBI:57634"/>
        <dbReference type="ChEBI" id="CHEBI:59776"/>
    </reaction>
</comment>
<dbReference type="GO" id="GO:0008168">
    <property type="term" value="F:methyltransferase activity"/>
    <property type="evidence" value="ECO:0007669"/>
    <property type="project" value="UniProtKB-KW"/>
</dbReference>
<reference evidence="10 11" key="1">
    <citation type="submission" date="2019-07" db="EMBL/GenBank/DDBJ databases">
        <title>Microbispora hainanensis DSM 45428.</title>
        <authorList>
            <person name="Thawai C."/>
        </authorList>
    </citation>
    <scope>NUCLEOTIDE SEQUENCE [LARGE SCALE GENOMIC DNA]</scope>
    <source>
        <strain evidence="10 11">DSM 45428</strain>
    </source>
</reference>
<dbReference type="PANTHER" id="PTHR12260">
    <property type="entry name" value="DAMAGE-CONTROL PHOSPHATASE ARMT1"/>
    <property type="match status" value="1"/>
</dbReference>
<feature type="compositionally biased region" description="Gly residues" evidence="8">
    <location>
        <begin position="1"/>
        <end position="19"/>
    </location>
</feature>
<dbReference type="RefSeq" id="WP_142625069.1">
    <property type="nucleotide sequence ID" value="NZ_VIRM01000080.1"/>
</dbReference>
<evidence type="ECO:0000313" key="10">
    <source>
        <dbReference type="EMBL" id="TQS10951.1"/>
    </source>
</evidence>
<evidence type="ECO:0000256" key="3">
    <source>
        <dbReference type="ARBA" id="ARBA00009519"/>
    </source>
</evidence>
<sequence length="175" mass="17058">PAGGGGGGGGGGAPPRGGGGPPPPPPPRGGGGGGAGGRGGGGGGGGAAAGGGGGGGARLWSAMEEGRLTLRAHPFACAPLPYAEMPDDLREEFASASLTVMKGDLNYRRLVGDRMWPASTPFAAVTAYFPGPVAALRTLKSDALVGVPERTLAELDAPGRPWRTTGTHAMVQARP</sequence>
<protein>
    <submittedName>
        <fullName evidence="10">Protein-glutamate O-methyltransferase family protein</fullName>
    </submittedName>
</protein>
<feature type="region of interest" description="Disordered" evidence="8">
    <location>
        <begin position="1"/>
        <end position="56"/>
    </location>
</feature>
<accession>A0A544Y2H1</accession>
<comment type="catalytic activity">
    <reaction evidence="1">
        <text>beta-D-fructose 1-phosphate + H2O = D-fructose + phosphate</text>
        <dbReference type="Rhea" id="RHEA:35603"/>
        <dbReference type="ChEBI" id="CHEBI:15377"/>
        <dbReference type="ChEBI" id="CHEBI:37721"/>
        <dbReference type="ChEBI" id="CHEBI:43474"/>
        <dbReference type="ChEBI" id="CHEBI:138881"/>
    </reaction>
</comment>
<evidence type="ECO:0000256" key="8">
    <source>
        <dbReference type="SAM" id="MobiDB-lite"/>
    </source>
</evidence>
<keyword evidence="10" id="KW-0808">Transferase</keyword>
<dbReference type="GO" id="GO:0016791">
    <property type="term" value="F:phosphatase activity"/>
    <property type="evidence" value="ECO:0007669"/>
    <property type="project" value="TreeGrafter"/>
</dbReference>
<evidence type="ECO:0000313" key="11">
    <source>
        <dbReference type="Proteomes" id="UP000316541"/>
    </source>
</evidence>
<comment type="cofactor">
    <cofactor evidence="2">
        <name>Mn(2+)</name>
        <dbReference type="ChEBI" id="CHEBI:29035"/>
    </cofactor>
</comment>
<feature type="domain" description="Damage-control phosphatase ARMT1-like metal-binding" evidence="9">
    <location>
        <begin position="57"/>
        <end position="149"/>
    </location>
</feature>
<comment type="caution">
    <text evidence="10">The sequence shown here is derived from an EMBL/GenBank/DDBJ whole genome shotgun (WGS) entry which is preliminary data.</text>
</comment>
<dbReference type="InterPro" id="IPR002791">
    <property type="entry name" value="ARMT1-like_metal-bd"/>
</dbReference>
<keyword evidence="10" id="KW-0489">Methyltransferase</keyword>